<sequence length="554" mass="63313">MPVIGYYLMNDIMGGVKANTAGYSNNNICGMSWSLNTNDALTRIDNIIKFAYDALDKKDLVNRARSGYSVEVDNTTITTDVVADDDYPHHQHEQPCAGNGGHCKENVMMMKKKKKQQHYECIQTIQEERNKLHIEAKYRILVRDNAKKITPTQSNDEEEEEEEDSILQDIFMDAAVDDTIKAPNNAIHDLPFDTQALLNHPCFDKIQHFLSRRFITYGCVGIDLQTSLEQLSVYDPESNPDGIVIFPTILPSHVHRLWQWFSHALPPLKKDSQYFHLIHIDSEGDYYQLHVEGAGCLIIYAGLHNSLMIKFEKELYKYGLSGRDDLASIDRLGRYVMRKWTISRTDVVFGGDMAACPFSHLAEKTRRGIPPSCTREEWEHNWSLDGPRMYESSSSDIGGWMQFVLSEPKDFVQCRGISLQEENRIMTLPGTSGLKSVVMCALATERGLDPACDVNNNSQSSSYSCLCELLYDKKWLNSRQCTYAHPTLWHKFPQSHATLMKSLTAWRNHWSILYYAISDLVKARALSLCQQELTIHTVMFGRRRGGEEEEGNRQ</sequence>
<dbReference type="Proteomes" id="UP000007800">
    <property type="component" value="Unassembled WGS sequence"/>
</dbReference>
<evidence type="ECO:0000313" key="1">
    <source>
        <dbReference type="EMBL" id="EER19240.1"/>
    </source>
</evidence>
<dbReference type="GeneID" id="9039479"/>
<dbReference type="RefSeq" id="XP_002787444.1">
    <property type="nucleotide sequence ID" value="XM_002787398.1"/>
</dbReference>
<accession>C5K8N3</accession>
<organism evidence="2">
    <name type="scientific">Perkinsus marinus (strain ATCC 50983 / TXsc)</name>
    <dbReference type="NCBI Taxonomy" id="423536"/>
    <lineage>
        <taxon>Eukaryota</taxon>
        <taxon>Sar</taxon>
        <taxon>Alveolata</taxon>
        <taxon>Perkinsozoa</taxon>
        <taxon>Perkinsea</taxon>
        <taxon>Perkinsida</taxon>
        <taxon>Perkinsidae</taxon>
        <taxon>Perkinsus</taxon>
    </lineage>
</organism>
<name>C5K8N3_PERM5</name>
<evidence type="ECO:0000313" key="2">
    <source>
        <dbReference type="Proteomes" id="UP000007800"/>
    </source>
</evidence>
<dbReference type="EMBL" id="GG671131">
    <property type="protein sequence ID" value="EER19240.1"/>
    <property type="molecule type" value="Genomic_DNA"/>
</dbReference>
<reference evidence="1 2" key="1">
    <citation type="submission" date="2008-07" db="EMBL/GenBank/DDBJ databases">
        <authorList>
            <person name="El-Sayed N."/>
            <person name="Caler E."/>
            <person name="Inman J."/>
            <person name="Amedeo P."/>
            <person name="Hass B."/>
            <person name="Wortman J."/>
        </authorList>
    </citation>
    <scope>NUCLEOTIDE SEQUENCE [LARGE SCALE GENOMIC DNA]</scope>
    <source>
        <strain evidence="2">ATCC 50983 / TXsc</strain>
    </source>
</reference>
<proteinExistence type="predicted"/>
<protein>
    <submittedName>
        <fullName evidence="1">Uncharacterized protein</fullName>
    </submittedName>
</protein>
<dbReference type="InParanoid" id="C5K8N3"/>
<keyword evidence="2" id="KW-1185">Reference proteome</keyword>
<gene>
    <name evidence="1" type="ORF">Pmar_PMAR028706</name>
</gene>
<dbReference type="AlphaFoldDB" id="C5K8N3"/>
<dbReference type="OrthoDB" id="10440727at2759"/>